<dbReference type="GO" id="GO:0005788">
    <property type="term" value="C:endoplasmic reticulum lumen"/>
    <property type="evidence" value="ECO:0007669"/>
    <property type="project" value="TreeGrafter"/>
</dbReference>
<dbReference type="InterPro" id="IPR044865">
    <property type="entry name" value="MRH_dom"/>
</dbReference>
<evidence type="ECO:0000256" key="5">
    <source>
        <dbReference type="SAM" id="SignalP"/>
    </source>
</evidence>
<comment type="caution">
    <text evidence="7">The sequence shown here is derived from an EMBL/GenBank/DDBJ whole genome shotgun (WGS) entry which is preliminary data.</text>
</comment>
<feature type="domain" description="MRH" evidence="6">
    <location>
        <begin position="55"/>
        <end position="190"/>
    </location>
</feature>
<proteinExistence type="predicted"/>
<dbReference type="AlphaFoldDB" id="A0AA88KKQ5"/>
<comment type="subcellular location">
    <subcellularLocation>
        <location evidence="1">Endoplasmic reticulum</location>
    </subcellularLocation>
</comment>
<keyword evidence="2 5" id="KW-0732">Signal</keyword>
<evidence type="ECO:0000256" key="1">
    <source>
        <dbReference type="ARBA" id="ARBA00004240"/>
    </source>
</evidence>
<keyword evidence="4" id="KW-1015">Disulfide bond</keyword>
<dbReference type="Gene3D" id="2.70.130.10">
    <property type="entry name" value="Mannose-6-phosphate receptor binding domain"/>
    <property type="match status" value="1"/>
</dbReference>
<evidence type="ECO:0000313" key="8">
    <source>
        <dbReference type="Proteomes" id="UP000816034"/>
    </source>
</evidence>
<dbReference type="SUPFAM" id="SSF50911">
    <property type="entry name" value="Mannose 6-phosphate receptor domain"/>
    <property type="match status" value="1"/>
</dbReference>
<dbReference type="InterPro" id="IPR045149">
    <property type="entry name" value="OS-9-like"/>
</dbReference>
<organism evidence="7 8">
    <name type="scientific">Naegleria lovaniensis</name>
    <name type="common">Amoeba</name>
    <dbReference type="NCBI Taxonomy" id="51637"/>
    <lineage>
        <taxon>Eukaryota</taxon>
        <taxon>Discoba</taxon>
        <taxon>Heterolobosea</taxon>
        <taxon>Tetramitia</taxon>
        <taxon>Eutetramitia</taxon>
        <taxon>Vahlkampfiidae</taxon>
        <taxon>Naegleria</taxon>
    </lineage>
</organism>
<keyword evidence="8" id="KW-1185">Reference proteome</keyword>
<evidence type="ECO:0000256" key="4">
    <source>
        <dbReference type="ARBA" id="ARBA00023157"/>
    </source>
</evidence>
<evidence type="ECO:0000259" key="6">
    <source>
        <dbReference type="PROSITE" id="PS51914"/>
    </source>
</evidence>
<dbReference type="InterPro" id="IPR009011">
    <property type="entry name" value="Man6P_isomerase_rcpt-bd_dom_sf"/>
</dbReference>
<protein>
    <recommendedName>
        <fullName evidence="6">MRH domain-containing protein</fullName>
    </recommendedName>
</protein>
<dbReference type="PANTHER" id="PTHR15414">
    <property type="entry name" value="OS-9-RELATED"/>
    <property type="match status" value="1"/>
</dbReference>
<name>A0AA88KKQ5_NAELO</name>
<dbReference type="Pfam" id="PF13015">
    <property type="entry name" value="PRKCSH_1"/>
    <property type="match status" value="1"/>
</dbReference>
<dbReference type="Proteomes" id="UP000816034">
    <property type="component" value="Unassembled WGS sequence"/>
</dbReference>
<dbReference type="InterPro" id="IPR036607">
    <property type="entry name" value="PRKCSH"/>
</dbReference>
<dbReference type="GO" id="GO:0030968">
    <property type="term" value="P:endoplasmic reticulum unfolded protein response"/>
    <property type="evidence" value="ECO:0007669"/>
    <property type="project" value="InterPro"/>
</dbReference>
<dbReference type="GeneID" id="68094531"/>
<feature type="signal peptide" evidence="5">
    <location>
        <begin position="1"/>
        <end position="23"/>
    </location>
</feature>
<evidence type="ECO:0000313" key="7">
    <source>
        <dbReference type="EMBL" id="KAG2387040.1"/>
    </source>
</evidence>
<accession>A0AA88KKQ5</accession>
<dbReference type="PANTHER" id="PTHR15414:SF0">
    <property type="entry name" value="ENDOPLASMIC RETICULUM LECTIN 1"/>
    <property type="match status" value="1"/>
</dbReference>
<dbReference type="RefSeq" id="XP_044551032.1">
    <property type="nucleotide sequence ID" value="XM_044691453.1"/>
</dbReference>
<keyword evidence="3" id="KW-0256">Endoplasmic reticulum</keyword>
<dbReference type="PROSITE" id="PS51914">
    <property type="entry name" value="MRH"/>
    <property type="match status" value="1"/>
</dbReference>
<sequence length="307" mass="35011">MKRLVVLLLPLILLAVMIRWSHQGSSIQQPLHHQKTFTVKPGLENYQATVGLDGVTCSFKFSTKSCSESEDDKTKNEDKKKLSYEEVLTRLPKGTCLNKVEGYWTYSYCAEGKIKQSHGNDVYHLGTFSSYKKDRALFTNGQICELDGKKFERSTQVIFMCGESTEIVGIREPTPCRYEMIVTEPKLCGEDSPFPVYHHETSTSSITIASIYDHFEIKIEKTLFQKEYLCTVQAILRDLKPNPTTCFKSFSMSLDKKPKSKSAPLSARAMHHGRVPFRDTELKHTRDGQEVKSTKHFDGSLDYIQVK</sequence>
<evidence type="ECO:0000256" key="3">
    <source>
        <dbReference type="ARBA" id="ARBA00022824"/>
    </source>
</evidence>
<gene>
    <name evidence="7" type="ORF">C9374_002075</name>
</gene>
<evidence type="ECO:0000256" key="2">
    <source>
        <dbReference type="ARBA" id="ARBA00022729"/>
    </source>
</evidence>
<dbReference type="GO" id="GO:0030970">
    <property type="term" value="P:retrograde protein transport, ER to cytosol"/>
    <property type="evidence" value="ECO:0007669"/>
    <property type="project" value="TreeGrafter"/>
</dbReference>
<feature type="chain" id="PRO_5041713247" description="MRH domain-containing protein" evidence="5">
    <location>
        <begin position="24"/>
        <end position="307"/>
    </location>
</feature>
<reference evidence="7 8" key="1">
    <citation type="journal article" date="2018" name="BMC Genomics">
        <title>The genome of Naegleria lovaniensis, the basis for a comparative approach to unravel pathogenicity factors of the human pathogenic amoeba N. fowleri.</title>
        <authorList>
            <person name="Liechti N."/>
            <person name="Schurch N."/>
            <person name="Bruggmann R."/>
            <person name="Wittwer M."/>
        </authorList>
    </citation>
    <scope>NUCLEOTIDE SEQUENCE [LARGE SCALE GENOMIC DNA]</scope>
    <source>
        <strain evidence="7 8">ATCC 30569</strain>
    </source>
</reference>
<dbReference type="EMBL" id="PYSW02000014">
    <property type="protein sequence ID" value="KAG2387040.1"/>
    <property type="molecule type" value="Genomic_DNA"/>
</dbReference>